<dbReference type="AlphaFoldDB" id="A0A0F9DVY6"/>
<protein>
    <submittedName>
        <fullName evidence="1">Uncharacterized protein</fullName>
    </submittedName>
</protein>
<dbReference type="EMBL" id="LAZR01027334">
    <property type="protein sequence ID" value="KKL66038.1"/>
    <property type="molecule type" value="Genomic_DNA"/>
</dbReference>
<name>A0A0F9DVY6_9ZZZZ</name>
<proteinExistence type="predicted"/>
<gene>
    <name evidence="1" type="ORF">LCGC14_2148990</name>
</gene>
<reference evidence="1" key="1">
    <citation type="journal article" date="2015" name="Nature">
        <title>Complex archaea that bridge the gap between prokaryotes and eukaryotes.</title>
        <authorList>
            <person name="Spang A."/>
            <person name="Saw J.H."/>
            <person name="Jorgensen S.L."/>
            <person name="Zaremba-Niedzwiedzka K."/>
            <person name="Martijn J."/>
            <person name="Lind A.E."/>
            <person name="van Eijk R."/>
            <person name="Schleper C."/>
            <person name="Guy L."/>
            <person name="Ettema T.J."/>
        </authorList>
    </citation>
    <scope>NUCLEOTIDE SEQUENCE</scope>
</reference>
<sequence>MRRILFWGTSILIGIYIAGGMPAWGQAPKPLTPGQQIENLVQEKAQAEFNYHNASIKALVVEDKFRKLQKKYDLLLIWSQRLAAEKIVLMSKLKTAKAKVAQQQQLPLRNK</sequence>
<accession>A0A0F9DVY6</accession>
<comment type="caution">
    <text evidence="1">The sequence shown here is derived from an EMBL/GenBank/DDBJ whole genome shotgun (WGS) entry which is preliminary data.</text>
</comment>
<evidence type="ECO:0000313" key="1">
    <source>
        <dbReference type="EMBL" id="KKL66038.1"/>
    </source>
</evidence>
<organism evidence="1">
    <name type="scientific">marine sediment metagenome</name>
    <dbReference type="NCBI Taxonomy" id="412755"/>
    <lineage>
        <taxon>unclassified sequences</taxon>
        <taxon>metagenomes</taxon>
        <taxon>ecological metagenomes</taxon>
    </lineage>
</organism>